<evidence type="ECO:0000259" key="9">
    <source>
        <dbReference type="Pfam" id="PF22638"/>
    </source>
</evidence>
<feature type="domain" description="Flagellar hook-associated protein FlgK helical" evidence="9">
    <location>
        <begin position="91"/>
        <end position="330"/>
    </location>
</feature>
<dbReference type="InterPro" id="IPR010930">
    <property type="entry name" value="Flg_bb/hook_C_dom"/>
</dbReference>
<evidence type="ECO:0000313" key="11">
    <source>
        <dbReference type="Proteomes" id="UP001242480"/>
    </source>
</evidence>
<dbReference type="PANTHER" id="PTHR30033:SF1">
    <property type="entry name" value="FLAGELLAR HOOK-ASSOCIATED PROTEIN 1"/>
    <property type="match status" value="1"/>
</dbReference>
<dbReference type="SUPFAM" id="SSF64518">
    <property type="entry name" value="Phase 1 flagellin"/>
    <property type="match status" value="1"/>
</dbReference>
<dbReference type="PANTHER" id="PTHR30033">
    <property type="entry name" value="FLAGELLAR HOOK-ASSOCIATED PROTEIN 1"/>
    <property type="match status" value="1"/>
</dbReference>
<gene>
    <name evidence="10" type="ORF">QO011_006088</name>
</gene>
<organism evidence="10 11">
    <name type="scientific">Labrys wisconsinensis</name>
    <dbReference type="NCBI Taxonomy" id="425677"/>
    <lineage>
        <taxon>Bacteria</taxon>
        <taxon>Pseudomonadati</taxon>
        <taxon>Pseudomonadota</taxon>
        <taxon>Alphaproteobacteria</taxon>
        <taxon>Hyphomicrobiales</taxon>
        <taxon>Xanthobacteraceae</taxon>
        <taxon>Labrys</taxon>
    </lineage>
</organism>
<dbReference type="EMBL" id="JAUSVX010000014">
    <property type="protein sequence ID" value="MDQ0473055.1"/>
    <property type="molecule type" value="Genomic_DNA"/>
</dbReference>
<keyword evidence="10" id="KW-0282">Flagellum</keyword>
<feature type="domain" description="Flagellar basal-body/hook protein C-terminal" evidence="8">
    <location>
        <begin position="581"/>
        <end position="619"/>
    </location>
</feature>
<evidence type="ECO:0000259" key="7">
    <source>
        <dbReference type="Pfam" id="PF00460"/>
    </source>
</evidence>
<evidence type="ECO:0000256" key="5">
    <source>
        <dbReference type="ARBA" id="ARBA00022525"/>
    </source>
</evidence>
<evidence type="ECO:0000256" key="3">
    <source>
        <dbReference type="ARBA" id="ARBA00009677"/>
    </source>
</evidence>
<keyword evidence="10" id="KW-0969">Cilium</keyword>
<dbReference type="Pfam" id="PF00460">
    <property type="entry name" value="Flg_bb_rod"/>
    <property type="match status" value="1"/>
</dbReference>
<evidence type="ECO:0000259" key="8">
    <source>
        <dbReference type="Pfam" id="PF06429"/>
    </source>
</evidence>
<evidence type="ECO:0000256" key="6">
    <source>
        <dbReference type="ARBA" id="ARBA00023143"/>
    </source>
</evidence>
<dbReference type="InterPro" id="IPR001444">
    <property type="entry name" value="Flag_bb_rod_N"/>
</dbReference>
<dbReference type="RefSeq" id="WP_307280786.1">
    <property type="nucleotide sequence ID" value="NZ_JAUSVX010000014.1"/>
</dbReference>
<dbReference type="InterPro" id="IPR053927">
    <property type="entry name" value="FlgK_helical"/>
</dbReference>
<name>A0ABU0JHH9_9HYPH</name>
<reference evidence="10 11" key="1">
    <citation type="submission" date="2023-07" db="EMBL/GenBank/DDBJ databases">
        <title>Genomic Encyclopedia of Type Strains, Phase IV (KMG-IV): sequencing the most valuable type-strain genomes for metagenomic binning, comparative biology and taxonomic classification.</title>
        <authorList>
            <person name="Goeker M."/>
        </authorList>
    </citation>
    <scope>NUCLEOTIDE SEQUENCE [LARGE SCALE GENOMIC DNA]</scope>
    <source>
        <strain evidence="10 11">DSM 19619</strain>
    </source>
</reference>
<dbReference type="InterPro" id="IPR002371">
    <property type="entry name" value="FlgK"/>
</dbReference>
<protein>
    <recommendedName>
        <fullName evidence="4">Flagellar hook-associated protein 1</fullName>
    </recommendedName>
</protein>
<dbReference type="NCBIfam" id="TIGR02492">
    <property type="entry name" value="flgK_ends"/>
    <property type="match status" value="1"/>
</dbReference>
<evidence type="ECO:0000256" key="1">
    <source>
        <dbReference type="ARBA" id="ARBA00004117"/>
    </source>
</evidence>
<evidence type="ECO:0000256" key="2">
    <source>
        <dbReference type="ARBA" id="ARBA00004613"/>
    </source>
</evidence>
<proteinExistence type="inferred from homology"/>
<keyword evidence="10" id="KW-0966">Cell projection</keyword>
<dbReference type="Proteomes" id="UP001242480">
    <property type="component" value="Unassembled WGS sequence"/>
</dbReference>
<dbReference type="Pfam" id="PF06429">
    <property type="entry name" value="Flg_bbr_C"/>
    <property type="match status" value="1"/>
</dbReference>
<comment type="similarity">
    <text evidence="3">Belongs to the flagella basal body rod proteins family.</text>
</comment>
<dbReference type="Pfam" id="PF22638">
    <property type="entry name" value="FlgK_D1"/>
    <property type="match status" value="1"/>
</dbReference>
<accession>A0ABU0JHH9</accession>
<feature type="domain" description="Flagellar basal body rod protein N-terminal" evidence="7">
    <location>
        <begin position="7"/>
        <end position="37"/>
    </location>
</feature>
<evidence type="ECO:0000313" key="10">
    <source>
        <dbReference type="EMBL" id="MDQ0473055.1"/>
    </source>
</evidence>
<evidence type="ECO:0000256" key="4">
    <source>
        <dbReference type="ARBA" id="ARBA00016244"/>
    </source>
</evidence>
<comment type="subcellular location">
    <subcellularLocation>
        <location evidence="1">Bacterial flagellum basal body</location>
    </subcellularLocation>
    <subcellularLocation>
        <location evidence="2">Secreted</location>
    </subcellularLocation>
</comment>
<keyword evidence="11" id="KW-1185">Reference proteome</keyword>
<comment type="caution">
    <text evidence="10">The sequence shown here is derived from an EMBL/GenBank/DDBJ whole genome shotgun (WGS) entry which is preliminary data.</text>
</comment>
<keyword evidence="5" id="KW-0964">Secreted</keyword>
<sequence length="619" mass="61756">MSLSSAMLSALSGLRATQSGMGVVANNVANADTPNYTRKVQTPQEVVSGGVGTGVRAGDVSRVLDTLVQKQLWTETAGGTYAATKADYHARLDTLFGTPGSSTSLDGIFNAFTQSLQALAATPDSATARTGVLGSARALAQQLNSATDTVQSLRSSAEAQLAQAVQDANAALAGLKSVSDRIDRLSGSGQAPAALLDERDGYIAQLSSLMDIKVASAGGNKITVTTASGAPLFDGEPATLSFDGRGELGARDLYSTDPTQRGVGTITLTPPGGGAATDMIAGKQIRSGTIGALIELRDDTLVQAQTQLDTIAGQMSLALSNTNVAGTAATSGGQAGFSLDLSGLQHGNPLTVSYSVGGVAKQAVFVEVSPDTPLPLPASANGGASNVTVVGYTGGADGARAAIAATLGAGFTVSGTGSSVTVLDDGAAGTTDVTGLSASVTSTALSGAGTALPLFVDGSGGTLYTGSFDGGLSQRTGLAGRIAVNAGLIADPSLLVQYDAGVQTGDATRPQAILDALTKTSMAFQPDTGIGGTGNPYAGTIGSFTRAVVEAQGRAGEVAKNLNAGQQVVVNALADKLSASAGVSIDAEMSNLLTLQNAYAANARVMSTIQDMMKTLMNM</sequence>
<keyword evidence="6" id="KW-0975">Bacterial flagellum</keyword>